<dbReference type="EMBL" id="LKTM01000083">
    <property type="protein sequence ID" value="KQH79601.1"/>
    <property type="molecule type" value="Genomic_DNA"/>
</dbReference>
<dbReference type="GO" id="GO:0003700">
    <property type="term" value="F:DNA-binding transcription factor activity"/>
    <property type="evidence" value="ECO:0007669"/>
    <property type="project" value="TreeGrafter"/>
</dbReference>
<comment type="caution">
    <text evidence="6">The sequence shown here is derived from an EMBL/GenBank/DDBJ whole genome shotgun (WGS) entry which is preliminary data.</text>
</comment>
<keyword evidence="2 4" id="KW-0238">DNA-binding</keyword>
<dbReference type="InterPro" id="IPR009057">
    <property type="entry name" value="Homeodomain-like_sf"/>
</dbReference>
<gene>
    <name evidence="6" type="ORF">AO501_07320</name>
</gene>
<name>A0A0Q2LUK8_MYCGO</name>
<keyword evidence="3" id="KW-0804">Transcription</keyword>
<dbReference type="InterPro" id="IPR050109">
    <property type="entry name" value="HTH-type_TetR-like_transc_reg"/>
</dbReference>
<evidence type="ECO:0000313" key="6">
    <source>
        <dbReference type="EMBL" id="KQH79601.1"/>
    </source>
</evidence>
<dbReference type="InterPro" id="IPR001647">
    <property type="entry name" value="HTH_TetR"/>
</dbReference>
<reference evidence="6 7" key="1">
    <citation type="submission" date="2015-10" db="EMBL/GenBank/DDBJ databases">
        <title>Mycobacterium gordonae draft genome assembly.</title>
        <authorList>
            <person name="Ustinova V."/>
            <person name="Smirnova T."/>
            <person name="Blagodatskikh K."/>
            <person name="Varlamov D."/>
            <person name="Larionova E."/>
            <person name="Chernousova L."/>
        </authorList>
    </citation>
    <scope>NUCLEOTIDE SEQUENCE [LARGE SCALE GENOMIC DNA]</scope>
    <source>
        <strain evidence="6 7">CTRI 14-8773</strain>
    </source>
</reference>
<protein>
    <recommendedName>
        <fullName evidence="5">HTH tetR-type domain-containing protein</fullName>
    </recommendedName>
</protein>
<evidence type="ECO:0000313" key="7">
    <source>
        <dbReference type="Proteomes" id="UP000051677"/>
    </source>
</evidence>
<evidence type="ECO:0000256" key="2">
    <source>
        <dbReference type="ARBA" id="ARBA00023125"/>
    </source>
</evidence>
<proteinExistence type="predicted"/>
<feature type="DNA-binding region" description="H-T-H motif" evidence="4">
    <location>
        <begin position="33"/>
        <end position="52"/>
    </location>
</feature>
<evidence type="ECO:0000256" key="3">
    <source>
        <dbReference type="ARBA" id="ARBA00023163"/>
    </source>
</evidence>
<dbReference type="GO" id="GO:0000976">
    <property type="term" value="F:transcription cis-regulatory region binding"/>
    <property type="evidence" value="ECO:0007669"/>
    <property type="project" value="TreeGrafter"/>
</dbReference>
<evidence type="ECO:0000256" key="1">
    <source>
        <dbReference type="ARBA" id="ARBA00023015"/>
    </source>
</evidence>
<keyword evidence="1" id="KW-0805">Transcription regulation</keyword>
<evidence type="ECO:0000256" key="4">
    <source>
        <dbReference type="PROSITE-ProRule" id="PRU00335"/>
    </source>
</evidence>
<dbReference type="RefSeq" id="WP_055577512.1">
    <property type="nucleotide sequence ID" value="NZ_LKTM01000083.1"/>
</dbReference>
<dbReference type="Proteomes" id="UP000051677">
    <property type="component" value="Unassembled WGS sequence"/>
</dbReference>
<dbReference type="PANTHER" id="PTHR30055:SF234">
    <property type="entry name" value="HTH-TYPE TRANSCRIPTIONAL REGULATOR BETI"/>
    <property type="match status" value="1"/>
</dbReference>
<dbReference type="Gene3D" id="1.10.357.10">
    <property type="entry name" value="Tetracycline Repressor, domain 2"/>
    <property type="match status" value="1"/>
</dbReference>
<dbReference type="Pfam" id="PF00440">
    <property type="entry name" value="TetR_N"/>
    <property type="match status" value="1"/>
</dbReference>
<dbReference type="SUPFAM" id="SSF46689">
    <property type="entry name" value="Homeodomain-like"/>
    <property type="match status" value="1"/>
</dbReference>
<sequence>MDWLAGDRHHNARERIYDAAGALVEARGFDRLSIDLIARNVGCSRATVYRHAGGIEAIRDALLIRATTQVAETVAESVKSLPADERMVAAILMSLKVVRAHPVFAAVGSSTATARLIEQTLIGSPRVPAAAASIAGLPGDDPLAALWMVRVVLGLLYWPITEIEGGEEAIVRRFVAPLFG</sequence>
<evidence type="ECO:0000259" key="5">
    <source>
        <dbReference type="PROSITE" id="PS50977"/>
    </source>
</evidence>
<organism evidence="6 7">
    <name type="scientific">Mycobacterium gordonae</name>
    <dbReference type="NCBI Taxonomy" id="1778"/>
    <lineage>
        <taxon>Bacteria</taxon>
        <taxon>Bacillati</taxon>
        <taxon>Actinomycetota</taxon>
        <taxon>Actinomycetes</taxon>
        <taxon>Mycobacteriales</taxon>
        <taxon>Mycobacteriaceae</taxon>
        <taxon>Mycobacterium</taxon>
    </lineage>
</organism>
<dbReference type="PROSITE" id="PS50977">
    <property type="entry name" value="HTH_TETR_2"/>
    <property type="match status" value="1"/>
</dbReference>
<dbReference type="AlphaFoldDB" id="A0A0Q2LUK8"/>
<dbReference type="STRING" id="1778.A9W97_26100"/>
<feature type="domain" description="HTH tetR-type" evidence="5">
    <location>
        <begin position="10"/>
        <end position="70"/>
    </location>
</feature>
<dbReference type="OrthoDB" id="4569533at2"/>
<dbReference type="PANTHER" id="PTHR30055">
    <property type="entry name" value="HTH-TYPE TRANSCRIPTIONAL REGULATOR RUTR"/>
    <property type="match status" value="1"/>
</dbReference>
<accession>A0A0Q2LUK8</accession>